<dbReference type="HOGENOM" id="CLU_017028_7_0_11"/>
<dbReference type="GO" id="GO:0042597">
    <property type="term" value="C:periplasmic space"/>
    <property type="evidence" value="ECO:0007669"/>
    <property type="project" value="UniProtKB-ARBA"/>
</dbReference>
<dbReference type="Gene3D" id="3.90.76.10">
    <property type="entry name" value="Dipeptide-binding Protein, Domain 1"/>
    <property type="match status" value="1"/>
</dbReference>
<evidence type="ECO:0000256" key="1">
    <source>
        <dbReference type="ARBA" id="ARBA00005695"/>
    </source>
</evidence>
<keyword evidence="7" id="KW-1185">Reference proteome</keyword>
<evidence type="ECO:0000256" key="3">
    <source>
        <dbReference type="ARBA" id="ARBA00022729"/>
    </source>
</evidence>
<dbReference type="Gene3D" id="3.10.105.10">
    <property type="entry name" value="Dipeptide-binding Protein, Domain 3"/>
    <property type="match status" value="1"/>
</dbReference>
<evidence type="ECO:0000256" key="2">
    <source>
        <dbReference type="ARBA" id="ARBA00022448"/>
    </source>
</evidence>
<evidence type="ECO:0000313" key="6">
    <source>
        <dbReference type="EMBL" id="CCH69010.1"/>
    </source>
</evidence>
<dbReference type="Proteomes" id="UP000013167">
    <property type="component" value="Unassembled WGS sequence"/>
</dbReference>
<proteinExistence type="inferred from homology"/>
<dbReference type="GO" id="GO:0015833">
    <property type="term" value="P:peptide transport"/>
    <property type="evidence" value="ECO:0007669"/>
    <property type="project" value="TreeGrafter"/>
</dbReference>
<dbReference type="STRING" id="1193181.BN10_130024"/>
<dbReference type="Gene3D" id="3.40.190.10">
    <property type="entry name" value="Periplasmic binding protein-like II"/>
    <property type="match status" value="1"/>
</dbReference>
<dbReference type="PIRSF" id="PIRSF002741">
    <property type="entry name" value="MppA"/>
    <property type="match status" value="1"/>
</dbReference>
<dbReference type="SUPFAM" id="SSF53850">
    <property type="entry name" value="Periplasmic binding protein-like II"/>
    <property type="match status" value="1"/>
</dbReference>
<feature type="chain" id="PRO_5004107215" evidence="4">
    <location>
        <begin position="25"/>
        <end position="558"/>
    </location>
</feature>
<dbReference type="PROSITE" id="PS51257">
    <property type="entry name" value="PROKAR_LIPOPROTEIN"/>
    <property type="match status" value="1"/>
</dbReference>
<keyword evidence="2" id="KW-0813">Transport</keyword>
<dbReference type="InterPro" id="IPR000914">
    <property type="entry name" value="SBP_5_dom"/>
</dbReference>
<dbReference type="PANTHER" id="PTHR30290:SF9">
    <property type="entry name" value="OLIGOPEPTIDE-BINDING PROTEIN APPA"/>
    <property type="match status" value="1"/>
</dbReference>
<sequence length="558" mass="60360">MTFKRKAAPVVALTAAALALSACATSSRDSGSSGDSSSSSGGTGTFTFGAAGAPKLFDPFYATDGETFRVSRQIFDTLVDIKEGAATLEPGLAEKWEPSADGKDWTFTLKKGVKFTDGTDFNADAVCKNFERMFDQNEAGAVAAEYWGDNMGSFKSDAANSLYKGCDAKDETTAIIHINRATSKFPAMLSLTSFSMQSPTAMDKGKANDVQKAGEGFTYPAYSQAPVGTGPFKLDKYDEANKTVTLVRNEDYAGDKAKSAKIVFKIIPDEATRRQELQAGSIDGYDLPNPVDWKGLKDAGFNVEVRPAFNILYLGLNPANNPKLKDLKVRQALYYALNRDQLVKTQLPEGAAVATQFMPDTVSGYNKDLKPYAYDVDKAKSLLAEAGATGMTLNFAYPSEVTRPYMPNPQKLYDAMKTDLEAAGIVVNTSTKPWNGGYLDDVSAFKYDAFLLGWTGDYDSADNFIGTFFGNLKTNRFDTKDQDFGQALSDELKAADGIVDADKRATAYEDLNKKIMEEYLPGLAISHSPPALVVSSKVKGLVVSPLTAEKFAGTYVEQ</sequence>
<dbReference type="CDD" id="cd08493">
    <property type="entry name" value="PBP2_DppA_like"/>
    <property type="match status" value="1"/>
</dbReference>
<dbReference type="OrthoDB" id="9796817at2"/>
<comment type="similarity">
    <text evidence="1">Belongs to the bacterial solute-binding protein 5 family.</text>
</comment>
<dbReference type="InterPro" id="IPR039424">
    <property type="entry name" value="SBP_5"/>
</dbReference>
<evidence type="ECO:0000259" key="5">
    <source>
        <dbReference type="Pfam" id="PF00496"/>
    </source>
</evidence>
<dbReference type="RefSeq" id="WP_010849267.1">
    <property type="nucleotide sequence ID" value="NZ_HF570956.1"/>
</dbReference>
<accession>N0E012</accession>
<dbReference type="EMBL" id="CAIZ01000035">
    <property type="protein sequence ID" value="CCH69010.1"/>
    <property type="molecule type" value="Genomic_DNA"/>
</dbReference>
<keyword evidence="3 4" id="KW-0732">Signal</keyword>
<feature type="domain" description="Solute-binding protein family 5" evidence="5">
    <location>
        <begin position="88"/>
        <end position="473"/>
    </location>
</feature>
<gene>
    <name evidence="6" type="ORF">BN10_130024</name>
</gene>
<dbReference type="Pfam" id="PF00496">
    <property type="entry name" value="SBP_bac_5"/>
    <property type="match status" value="1"/>
</dbReference>
<comment type="caution">
    <text evidence="6">The sequence shown here is derived from an EMBL/GenBank/DDBJ whole genome shotgun (WGS) entry which is preliminary data.</text>
</comment>
<evidence type="ECO:0000256" key="4">
    <source>
        <dbReference type="SAM" id="SignalP"/>
    </source>
</evidence>
<dbReference type="AlphaFoldDB" id="N0E012"/>
<feature type="signal peptide" evidence="4">
    <location>
        <begin position="1"/>
        <end position="24"/>
    </location>
</feature>
<organism evidence="6 7">
    <name type="scientific">Phycicoccus elongatus Lp2</name>
    <dbReference type="NCBI Taxonomy" id="1193181"/>
    <lineage>
        <taxon>Bacteria</taxon>
        <taxon>Bacillati</taxon>
        <taxon>Actinomycetota</taxon>
        <taxon>Actinomycetes</taxon>
        <taxon>Micrococcales</taxon>
        <taxon>Intrasporangiaceae</taxon>
        <taxon>Phycicoccus</taxon>
    </lineage>
</organism>
<dbReference type="InterPro" id="IPR030678">
    <property type="entry name" value="Peptide/Ni-bd"/>
</dbReference>
<dbReference type="PANTHER" id="PTHR30290">
    <property type="entry name" value="PERIPLASMIC BINDING COMPONENT OF ABC TRANSPORTER"/>
    <property type="match status" value="1"/>
</dbReference>
<name>N0E012_9MICO</name>
<dbReference type="eggNOG" id="COG0747">
    <property type="taxonomic scope" value="Bacteria"/>
</dbReference>
<reference evidence="6 7" key="1">
    <citation type="journal article" date="2013" name="ISME J.">
        <title>A metabolic model for members of the genus Tetrasphaera involved in enhanced biological phosphorus removal.</title>
        <authorList>
            <person name="Kristiansen R."/>
            <person name="Nguyen H.T.T."/>
            <person name="Saunders A.M."/>
            <person name="Nielsen J.L."/>
            <person name="Wimmer R."/>
            <person name="Le V.Q."/>
            <person name="McIlroy S.J."/>
            <person name="Petrovski S."/>
            <person name="Seviour R.J."/>
            <person name="Calteau A."/>
            <person name="Nielsen K.L."/>
            <person name="Nielsen P.H."/>
        </authorList>
    </citation>
    <scope>NUCLEOTIDE SEQUENCE [LARGE SCALE GENOMIC DNA]</scope>
    <source>
        <strain evidence="6 7">Lp2</strain>
    </source>
</reference>
<protein>
    <submittedName>
        <fullName evidence="6">Oligopeptide/dipeptide ABC transporter,peptide-binding protein</fullName>
    </submittedName>
</protein>
<dbReference type="GO" id="GO:0043190">
    <property type="term" value="C:ATP-binding cassette (ABC) transporter complex"/>
    <property type="evidence" value="ECO:0007669"/>
    <property type="project" value="InterPro"/>
</dbReference>
<evidence type="ECO:0000313" key="7">
    <source>
        <dbReference type="Proteomes" id="UP000013167"/>
    </source>
</evidence>
<dbReference type="GO" id="GO:1904680">
    <property type="term" value="F:peptide transmembrane transporter activity"/>
    <property type="evidence" value="ECO:0007669"/>
    <property type="project" value="TreeGrafter"/>
</dbReference>